<dbReference type="Proteomes" id="UP001259832">
    <property type="component" value="Unassembled WGS sequence"/>
</dbReference>
<proteinExistence type="predicted"/>
<name>A0AAD9H081_9STRA</name>
<organism evidence="1 2">
    <name type="scientific">Phytophthora citrophthora</name>
    <dbReference type="NCBI Taxonomy" id="4793"/>
    <lineage>
        <taxon>Eukaryota</taxon>
        <taxon>Sar</taxon>
        <taxon>Stramenopiles</taxon>
        <taxon>Oomycota</taxon>
        <taxon>Peronosporomycetes</taxon>
        <taxon>Peronosporales</taxon>
        <taxon>Peronosporaceae</taxon>
        <taxon>Phytophthora</taxon>
    </lineage>
</organism>
<evidence type="ECO:0000313" key="2">
    <source>
        <dbReference type="Proteomes" id="UP001259832"/>
    </source>
</evidence>
<accession>A0AAD9H081</accession>
<protein>
    <submittedName>
        <fullName evidence="1">Uncharacterized protein</fullName>
    </submittedName>
</protein>
<dbReference type="EMBL" id="JASMQC010000001">
    <property type="protein sequence ID" value="KAK1948235.1"/>
    <property type="molecule type" value="Genomic_DNA"/>
</dbReference>
<reference evidence="1" key="1">
    <citation type="submission" date="2023-08" db="EMBL/GenBank/DDBJ databases">
        <title>Reference Genome Resource for the Citrus Pathogen Phytophthora citrophthora.</title>
        <authorList>
            <person name="Moller H."/>
            <person name="Coetzee B."/>
            <person name="Rose L.J."/>
            <person name="Van Niekerk J.M."/>
        </authorList>
    </citation>
    <scope>NUCLEOTIDE SEQUENCE</scope>
    <source>
        <strain evidence="1">STE-U-9442</strain>
    </source>
</reference>
<evidence type="ECO:0000313" key="1">
    <source>
        <dbReference type="EMBL" id="KAK1948235.1"/>
    </source>
</evidence>
<keyword evidence="2" id="KW-1185">Reference proteome</keyword>
<comment type="caution">
    <text evidence="1">The sequence shown here is derived from an EMBL/GenBank/DDBJ whole genome shotgun (WGS) entry which is preliminary data.</text>
</comment>
<dbReference type="AlphaFoldDB" id="A0AAD9H081"/>
<gene>
    <name evidence="1" type="ORF">P3T76_000525</name>
</gene>
<sequence>MDFRTIIDRGDRLREVFPEIQALFPTQSLLLRAMTLVLTPLEGDEEASVRADALRKLWVSVNRTPTSDERRHEAARKRAARTKYLQTAEYNRTNGLWCYRGKLSGDQRDAMWIYIHKLRSLEYRVPFESARVSPATPPRAPATGITTGGVNSLLWI</sequence>